<dbReference type="InterPro" id="IPR029052">
    <property type="entry name" value="Metallo-depent_PP-like"/>
</dbReference>
<feature type="compositionally biased region" description="Acidic residues" evidence="1">
    <location>
        <begin position="236"/>
        <end position="257"/>
    </location>
</feature>
<evidence type="ECO:0000313" key="3">
    <source>
        <dbReference type="EMBL" id="KAJ6813591.1"/>
    </source>
</evidence>
<evidence type="ECO:0000313" key="5">
    <source>
        <dbReference type="Proteomes" id="UP001140949"/>
    </source>
</evidence>
<protein>
    <submittedName>
        <fullName evidence="4">Lariat debranching enzyme isoform X1</fullName>
    </submittedName>
</protein>
<dbReference type="AlphaFoldDB" id="A0AAX6GEW2"/>
<keyword evidence="5" id="KW-1185">Reference proteome</keyword>
<comment type="caution">
    <text evidence="4">The sequence shown here is derived from an EMBL/GenBank/DDBJ whole genome shotgun (WGS) entry which is preliminary data.</text>
</comment>
<accession>A0AAX6GEW2</accession>
<feature type="region of interest" description="Disordered" evidence="1">
    <location>
        <begin position="228"/>
        <end position="257"/>
    </location>
</feature>
<dbReference type="EMBL" id="JANAVB010020400">
    <property type="protein sequence ID" value="KAJ6827102.1"/>
    <property type="molecule type" value="Genomic_DNA"/>
</dbReference>
<dbReference type="SMART" id="SM01124">
    <property type="entry name" value="DBR1"/>
    <property type="match status" value="1"/>
</dbReference>
<proteinExistence type="predicted"/>
<dbReference type="PANTHER" id="PTHR12849">
    <property type="entry name" value="RNA LARIAT DEBRANCHING ENZYME"/>
    <property type="match status" value="1"/>
</dbReference>
<dbReference type="Proteomes" id="UP001140949">
    <property type="component" value="Unassembled WGS sequence"/>
</dbReference>
<organism evidence="4 5">
    <name type="scientific">Iris pallida</name>
    <name type="common">Sweet iris</name>
    <dbReference type="NCBI Taxonomy" id="29817"/>
    <lineage>
        <taxon>Eukaryota</taxon>
        <taxon>Viridiplantae</taxon>
        <taxon>Streptophyta</taxon>
        <taxon>Embryophyta</taxon>
        <taxon>Tracheophyta</taxon>
        <taxon>Spermatophyta</taxon>
        <taxon>Magnoliopsida</taxon>
        <taxon>Liliopsida</taxon>
        <taxon>Asparagales</taxon>
        <taxon>Iridaceae</taxon>
        <taxon>Iridoideae</taxon>
        <taxon>Irideae</taxon>
        <taxon>Iris</taxon>
    </lineage>
</organism>
<name>A0AAX6GEW2_IRIPA</name>
<reference evidence="4" key="2">
    <citation type="submission" date="2023-04" db="EMBL/GenBank/DDBJ databases">
        <authorList>
            <person name="Bruccoleri R.E."/>
            <person name="Oakeley E.J."/>
            <person name="Faust A.-M."/>
            <person name="Dessus-Babus S."/>
            <person name="Altorfer M."/>
            <person name="Burckhardt D."/>
            <person name="Oertli M."/>
            <person name="Naumann U."/>
            <person name="Petersen F."/>
            <person name="Wong J."/>
        </authorList>
    </citation>
    <scope>NUCLEOTIDE SEQUENCE</scope>
    <source>
        <strain evidence="4">GSM-AAB239-AS_SAM_17_03QT</strain>
        <tissue evidence="4">Leaf</tissue>
    </source>
</reference>
<dbReference type="EMBL" id="JANAVB010030220">
    <property type="protein sequence ID" value="KAJ6813591.1"/>
    <property type="molecule type" value="Genomic_DNA"/>
</dbReference>
<dbReference type="PANTHER" id="PTHR12849:SF0">
    <property type="entry name" value="LARIAT DEBRANCHING ENZYME"/>
    <property type="match status" value="1"/>
</dbReference>
<dbReference type="SUPFAM" id="SSF56300">
    <property type="entry name" value="Metallo-dependent phosphatases"/>
    <property type="match status" value="1"/>
</dbReference>
<dbReference type="InterPro" id="IPR007708">
    <property type="entry name" value="DBR1_C"/>
</dbReference>
<gene>
    <name evidence="3" type="ORF">M6B38_142215</name>
    <name evidence="4" type="ORF">M6B38_367645</name>
</gene>
<dbReference type="Pfam" id="PF05011">
    <property type="entry name" value="DBR1"/>
    <property type="match status" value="1"/>
</dbReference>
<feature type="domain" description="Lariat debranching enzyme C-terminal" evidence="2">
    <location>
        <begin position="77"/>
        <end position="209"/>
    </location>
</feature>
<evidence type="ECO:0000259" key="2">
    <source>
        <dbReference type="SMART" id="SM01124"/>
    </source>
</evidence>
<evidence type="ECO:0000256" key="1">
    <source>
        <dbReference type="SAM" id="MobiDB-lite"/>
    </source>
</evidence>
<dbReference type="GO" id="GO:0005634">
    <property type="term" value="C:nucleus"/>
    <property type="evidence" value="ECO:0007669"/>
    <property type="project" value="TreeGrafter"/>
</dbReference>
<dbReference type="GO" id="GO:0008419">
    <property type="term" value="F:RNA lariat debranching enzyme activity"/>
    <property type="evidence" value="ECO:0007669"/>
    <property type="project" value="TreeGrafter"/>
</dbReference>
<evidence type="ECO:0000313" key="4">
    <source>
        <dbReference type="EMBL" id="KAJ6827102.1"/>
    </source>
</evidence>
<dbReference type="GO" id="GO:0000398">
    <property type="term" value="P:mRNA splicing, via spliceosome"/>
    <property type="evidence" value="ECO:0007669"/>
    <property type="project" value="TreeGrafter"/>
</dbReference>
<reference evidence="4" key="1">
    <citation type="journal article" date="2023" name="GigaByte">
        <title>Genome assembly of the bearded iris, Iris pallida Lam.</title>
        <authorList>
            <person name="Bruccoleri R.E."/>
            <person name="Oakeley E.J."/>
            <person name="Faust A.M.E."/>
            <person name="Altorfer M."/>
            <person name="Dessus-Babus S."/>
            <person name="Burckhardt D."/>
            <person name="Oertli M."/>
            <person name="Naumann U."/>
            <person name="Petersen F."/>
            <person name="Wong J."/>
        </authorList>
    </citation>
    <scope>NUCLEOTIDE SEQUENCE</scope>
    <source>
        <strain evidence="4">GSM-AAB239-AS_SAM_17_03QT</strain>
    </source>
</reference>
<sequence>MKLMQVKEPVDIFMSHDWPLGITEYGNWEKLVRRKPFFKEEVEKRTLGSKPAAELLHELKPAYWFSAHLHCKFSAMIQHGDDGPLTKFLALDKCLRGRRFLQIVEIESDPGPYEIQYDEEWLAITRNFNNIFPLTRRSMYMSTVQLDNQENRQWVKNKLDARGTKPFEFARTVPSYDPSQPCPNRAHYGHCRNPQTVSLLQFLELPYLLDTVAEANTAMQSIKFNSADFDSRSADEGADVDDIDELEELAEDGTDDD</sequence>